<dbReference type="EMBL" id="CM007381">
    <property type="protein sequence ID" value="ONK79538.1"/>
    <property type="molecule type" value="Genomic_DNA"/>
</dbReference>
<dbReference type="InterPro" id="IPR004331">
    <property type="entry name" value="SPX_dom"/>
</dbReference>
<evidence type="ECO:0000313" key="4">
    <source>
        <dbReference type="Proteomes" id="UP000243459"/>
    </source>
</evidence>
<organism evidence="3 4">
    <name type="scientific">Asparagus officinalis</name>
    <name type="common">Garden asparagus</name>
    <dbReference type="NCBI Taxonomy" id="4686"/>
    <lineage>
        <taxon>Eukaryota</taxon>
        <taxon>Viridiplantae</taxon>
        <taxon>Streptophyta</taxon>
        <taxon>Embryophyta</taxon>
        <taxon>Tracheophyta</taxon>
        <taxon>Spermatophyta</taxon>
        <taxon>Magnoliopsida</taxon>
        <taxon>Liliopsida</taxon>
        <taxon>Asparagales</taxon>
        <taxon>Asparagaceae</taxon>
        <taxon>Asparagoideae</taxon>
        <taxon>Asparagus</taxon>
    </lineage>
</organism>
<evidence type="ECO:0000313" key="3">
    <source>
        <dbReference type="EMBL" id="ONK79538.1"/>
    </source>
</evidence>
<name>A0A5P1FMS9_ASPOF</name>
<dbReference type="Pfam" id="PF03105">
    <property type="entry name" value="SPX"/>
    <property type="match status" value="2"/>
</dbReference>
<gene>
    <name evidence="3" type="ORF">A4U43_C01F7370</name>
</gene>
<feature type="domain" description="SPX" evidence="2">
    <location>
        <begin position="2"/>
        <end position="322"/>
    </location>
</feature>
<evidence type="ECO:0000256" key="1">
    <source>
        <dbReference type="SAM" id="MobiDB-lite"/>
    </source>
</evidence>
<reference evidence="4" key="1">
    <citation type="journal article" date="2017" name="Nat. Commun.">
        <title>The asparagus genome sheds light on the origin and evolution of a young Y chromosome.</title>
        <authorList>
            <person name="Harkess A."/>
            <person name="Zhou J."/>
            <person name="Xu C."/>
            <person name="Bowers J.E."/>
            <person name="Van der Hulst R."/>
            <person name="Ayyampalayam S."/>
            <person name="Mercati F."/>
            <person name="Riccardi P."/>
            <person name="McKain M.R."/>
            <person name="Kakrana A."/>
            <person name="Tang H."/>
            <person name="Ray J."/>
            <person name="Groenendijk J."/>
            <person name="Arikit S."/>
            <person name="Mathioni S.M."/>
            <person name="Nakano M."/>
            <person name="Shan H."/>
            <person name="Telgmann-Rauber A."/>
            <person name="Kanno A."/>
            <person name="Yue Z."/>
            <person name="Chen H."/>
            <person name="Li W."/>
            <person name="Chen Y."/>
            <person name="Xu X."/>
            <person name="Zhang Y."/>
            <person name="Luo S."/>
            <person name="Chen H."/>
            <person name="Gao J."/>
            <person name="Mao Z."/>
            <person name="Pires J.C."/>
            <person name="Luo M."/>
            <person name="Kudrna D."/>
            <person name="Wing R.A."/>
            <person name="Meyers B.C."/>
            <person name="Yi K."/>
            <person name="Kong H."/>
            <person name="Lavrijsen P."/>
            <person name="Sunseri F."/>
            <person name="Falavigna A."/>
            <person name="Ye Y."/>
            <person name="Leebens-Mack J.H."/>
            <person name="Chen G."/>
        </authorList>
    </citation>
    <scope>NUCLEOTIDE SEQUENCE [LARGE SCALE GENOMIC DNA]</scope>
    <source>
        <strain evidence="4">cv. DH0086</strain>
    </source>
</reference>
<feature type="compositionally biased region" description="Low complexity" evidence="1">
    <location>
        <begin position="167"/>
        <end position="176"/>
    </location>
</feature>
<dbReference type="PANTHER" id="PTHR48477">
    <property type="entry name" value="PHOSPHATE TRANSPORTER PHO1"/>
    <property type="match status" value="1"/>
</dbReference>
<dbReference type="AlphaFoldDB" id="A0A5P1FMS9"/>
<proteinExistence type="predicted"/>
<sequence length="332" mass="37865">MVKFSRQLDAQLIPEWKDAFVNYRQLKKNVKKIKLLFLTSSPPSSDGSHWVGFSLLDPLRNFLSRGSRGESNEGDEENLYEMDLIQSREAEVKEFFEKLDDELGKVNDFYTTKETEFCERAEILDKQLQILVDLKKILDEHRRRQRRRQRSLTDDSRSSSDAFGRLSNSSSFSENSCYDASTDGSNSPITEEIIAALERNGVSFVGSARTKAKKGLKPKTTTMRIDIPATNATKTISAVTSMIWEDIVNSQRKEGAAGGGGGDYISRKKIQCAEKMIRSAFLELYKGLNLLKTYRFARFAFSPGVKLSIFALHAKKKQRERFHIVNFYYSLT</sequence>
<keyword evidence="4" id="KW-1185">Reference proteome</keyword>
<accession>A0A5P1FMS9</accession>
<dbReference type="OMA" id="GECIKKQ"/>
<protein>
    <recommendedName>
        <fullName evidence="2">SPX domain-containing protein</fullName>
    </recommendedName>
</protein>
<dbReference type="Gramene" id="ONK79538">
    <property type="protein sequence ID" value="ONK79538"/>
    <property type="gene ID" value="A4U43_C01F7370"/>
</dbReference>
<feature type="region of interest" description="Disordered" evidence="1">
    <location>
        <begin position="143"/>
        <end position="185"/>
    </location>
</feature>
<evidence type="ECO:0000259" key="2">
    <source>
        <dbReference type="PROSITE" id="PS51382"/>
    </source>
</evidence>
<dbReference type="PANTHER" id="PTHR48477:SF1">
    <property type="entry name" value="PHOSPHATE TRANSPORTER PHO1"/>
    <property type="match status" value="1"/>
</dbReference>
<dbReference type="PROSITE" id="PS51382">
    <property type="entry name" value="SPX"/>
    <property type="match status" value="1"/>
</dbReference>
<dbReference type="GO" id="GO:0016036">
    <property type="term" value="P:cellular response to phosphate starvation"/>
    <property type="evidence" value="ECO:0007669"/>
    <property type="project" value="InterPro"/>
</dbReference>
<dbReference type="InterPro" id="IPR052486">
    <property type="entry name" value="PHO1"/>
</dbReference>
<dbReference type="Proteomes" id="UP000243459">
    <property type="component" value="Chromosome 1"/>
</dbReference>